<proteinExistence type="predicted"/>
<name>A0A6L7G2T4_9RHOB</name>
<accession>A0A6L7G2T4</accession>
<dbReference type="Proteomes" id="UP000477911">
    <property type="component" value="Unassembled WGS sequence"/>
</dbReference>
<dbReference type="EMBL" id="WUMU01000006">
    <property type="protein sequence ID" value="MXN17767.1"/>
    <property type="molecule type" value="Genomic_DNA"/>
</dbReference>
<evidence type="ECO:0000313" key="1">
    <source>
        <dbReference type="EMBL" id="MXN17767.1"/>
    </source>
</evidence>
<comment type="caution">
    <text evidence="1">The sequence shown here is derived from an EMBL/GenBank/DDBJ whole genome shotgun (WGS) entry which is preliminary data.</text>
</comment>
<gene>
    <name evidence="1" type="ORF">GR170_07975</name>
</gene>
<dbReference type="RefSeq" id="WP_160893443.1">
    <property type="nucleotide sequence ID" value="NZ_WUMU01000006.1"/>
</dbReference>
<keyword evidence="2" id="KW-1185">Reference proteome</keyword>
<protein>
    <submittedName>
        <fullName evidence="1">DUF2848 domain-containing protein</fullName>
    </submittedName>
</protein>
<sequence>MQFHTPDGLTEIEVTHLFVAGWTGRDHAKVAHHIAELAAIGVAPPSRTPLFYRTSAPLLRQADSVEVLGPGTSGEVEPLLVQGAGGLWLGLASDHTDRALEAHSVAHSKQVCPKPAARQLWPLADVAGHLDQLVLSCDIQEDGTWLRYQHGTLAAIRPLPELLEACPLPEGGAMLCGTLAAIGGVREARAYRMALTDPVLGREITLAYHVRPLAVVS</sequence>
<reference evidence="1 2" key="1">
    <citation type="submission" date="2019-12" db="EMBL/GenBank/DDBJ databases">
        <authorList>
            <person name="Li M."/>
        </authorList>
    </citation>
    <scope>NUCLEOTIDE SEQUENCE [LARGE SCALE GENOMIC DNA]</scope>
    <source>
        <strain evidence="1 2">GBMRC 2024</strain>
    </source>
</reference>
<dbReference type="Pfam" id="PF11010">
    <property type="entry name" value="DUF2848"/>
    <property type="match status" value="1"/>
</dbReference>
<evidence type="ECO:0000313" key="2">
    <source>
        <dbReference type="Proteomes" id="UP000477911"/>
    </source>
</evidence>
<dbReference type="AlphaFoldDB" id="A0A6L7G2T4"/>
<dbReference type="InterPro" id="IPR021269">
    <property type="entry name" value="DUF2848"/>
</dbReference>
<organism evidence="1 2">
    <name type="scientific">Pseudooceanicola albus</name>
    <dbReference type="NCBI Taxonomy" id="2692189"/>
    <lineage>
        <taxon>Bacteria</taxon>
        <taxon>Pseudomonadati</taxon>
        <taxon>Pseudomonadota</taxon>
        <taxon>Alphaproteobacteria</taxon>
        <taxon>Rhodobacterales</taxon>
        <taxon>Paracoccaceae</taxon>
        <taxon>Pseudooceanicola</taxon>
    </lineage>
</organism>